<proteinExistence type="predicted"/>
<dbReference type="AlphaFoldDB" id="A0A2P2QYL0"/>
<protein>
    <submittedName>
        <fullName evidence="1">Uncharacterized protein</fullName>
    </submittedName>
</protein>
<reference evidence="1" key="1">
    <citation type="submission" date="2018-02" db="EMBL/GenBank/DDBJ databases">
        <title>Rhizophora mucronata_Transcriptome.</title>
        <authorList>
            <person name="Meera S.P."/>
            <person name="Sreeshan A."/>
            <person name="Augustine A."/>
        </authorList>
    </citation>
    <scope>NUCLEOTIDE SEQUENCE</scope>
    <source>
        <tissue evidence="1">Leaf</tissue>
    </source>
</reference>
<organism evidence="1">
    <name type="scientific">Rhizophora mucronata</name>
    <name type="common">Asiatic mangrove</name>
    <dbReference type="NCBI Taxonomy" id="61149"/>
    <lineage>
        <taxon>Eukaryota</taxon>
        <taxon>Viridiplantae</taxon>
        <taxon>Streptophyta</taxon>
        <taxon>Embryophyta</taxon>
        <taxon>Tracheophyta</taxon>
        <taxon>Spermatophyta</taxon>
        <taxon>Magnoliopsida</taxon>
        <taxon>eudicotyledons</taxon>
        <taxon>Gunneridae</taxon>
        <taxon>Pentapetalae</taxon>
        <taxon>rosids</taxon>
        <taxon>fabids</taxon>
        <taxon>Malpighiales</taxon>
        <taxon>Rhizophoraceae</taxon>
        <taxon>Rhizophora</taxon>
    </lineage>
</organism>
<name>A0A2P2QYL0_RHIMU</name>
<evidence type="ECO:0000313" key="1">
    <source>
        <dbReference type="EMBL" id="MBX72001.1"/>
    </source>
</evidence>
<sequence length="31" mass="3691">MMAAVTKCNPYIITLFVFYFESTQKIKEKVF</sequence>
<accession>A0A2P2QYL0</accession>
<dbReference type="EMBL" id="GGEC01091517">
    <property type="protein sequence ID" value="MBX72001.1"/>
    <property type="molecule type" value="Transcribed_RNA"/>
</dbReference>